<dbReference type="RefSeq" id="WP_159456822.1">
    <property type="nucleotide sequence ID" value="NZ_FWFK01000008.1"/>
</dbReference>
<dbReference type="OrthoDB" id="9966921at2"/>
<gene>
    <name evidence="1" type="ORF">ROJ8625_03858</name>
</gene>
<proteinExistence type="predicted"/>
<organism evidence="1 2">
    <name type="scientific">Roseivivax jejudonensis</name>
    <dbReference type="NCBI Taxonomy" id="1529041"/>
    <lineage>
        <taxon>Bacteria</taxon>
        <taxon>Pseudomonadati</taxon>
        <taxon>Pseudomonadota</taxon>
        <taxon>Alphaproteobacteria</taxon>
        <taxon>Rhodobacterales</taxon>
        <taxon>Roseobacteraceae</taxon>
        <taxon>Roseivivax</taxon>
    </lineage>
</organism>
<dbReference type="AlphaFoldDB" id="A0A1X7A7H6"/>
<name>A0A1X7A7H6_9RHOB</name>
<dbReference type="Proteomes" id="UP000193570">
    <property type="component" value="Unassembled WGS sequence"/>
</dbReference>
<evidence type="ECO:0000313" key="2">
    <source>
        <dbReference type="Proteomes" id="UP000193570"/>
    </source>
</evidence>
<dbReference type="EMBL" id="FWFK01000008">
    <property type="protein sequence ID" value="SLN72624.1"/>
    <property type="molecule type" value="Genomic_DNA"/>
</dbReference>
<sequence length="50" mass="5288">MKAMMLAFVATAVITVGAWYTLTHVIEFSAADRAATGDTVRLGDSGPEDE</sequence>
<protein>
    <submittedName>
        <fullName evidence="1">Uncharacterized protein</fullName>
    </submittedName>
</protein>
<accession>A0A1X7A7H6</accession>
<evidence type="ECO:0000313" key="1">
    <source>
        <dbReference type="EMBL" id="SLN72624.1"/>
    </source>
</evidence>
<keyword evidence="2" id="KW-1185">Reference proteome</keyword>
<reference evidence="1 2" key="1">
    <citation type="submission" date="2017-03" db="EMBL/GenBank/DDBJ databases">
        <authorList>
            <person name="Afonso C.L."/>
            <person name="Miller P.J."/>
            <person name="Scott M.A."/>
            <person name="Spackman E."/>
            <person name="Goraichik I."/>
            <person name="Dimitrov K.M."/>
            <person name="Suarez D.L."/>
            <person name="Swayne D.E."/>
        </authorList>
    </citation>
    <scope>NUCLEOTIDE SEQUENCE [LARGE SCALE GENOMIC DNA]</scope>
    <source>
        <strain evidence="1 2">CECT 8625</strain>
    </source>
</reference>